<comment type="caution">
    <text evidence="1">The sequence shown here is derived from an EMBL/GenBank/DDBJ whole genome shotgun (WGS) entry which is preliminary data.</text>
</comment>
<dbReference type="InterPro" id="IPR021352">
    <property type="entry name" value="DUF2971"/>
</dbReference>
<evidence type="ECO:0000313" key="1">
    <source>
        <dbReference type="EMBL" id="PWK94379.1"/>
    </source>
</evidence>
<dbReference type="AlphaFoldDB" id="A0A2V2BD37"/>
<evidence type="ECO:0000313" key="2">
    <source>
        <dbReference type="Proteomes" id="UP000245981"/>
    </source>
</evidence>
<proteinExistence type="predicted"/>
<dbReference type="Proteomes" id="UP000245981">
    <property type="component" value="Unassembled WGS sequence"/>
</dbReference>
<sequence>MELDNPAYIYKYRSVSNNEKFREDYNLINLIDSMATFSSRLNFNDLFDCKVELLKPSPKELKSFVKLIPKSFKKNIPPLTSKGKFTLEGEFYLQRLVANFEKQIDSYSIISFSSKPDSNLMWSHYANSHHGFCIEFKGEDIKTKKVEYTKNIPAIPIIDVMKVMYNLDETLDLGDKIINALCTKLSEWEYESEYRHISDSDFFEKKPGQYFYNRKFELDWVESIIFGYRMKPEVRAYIIESLPSTVKYKEAFPGSASMVIKPYDQNAS</sequence>
<dbReference type="RefSeq" id="WP_109718168.1">
    <property type="nucleotide sequence ID" value="NZ_QGHF01000011.1"/>
</dbReference>
<accession>A0A2V2BD37</accession>
<name>A0A2V2BD37_9GAMM</name>
<organism evidence="1 2">
    <name type="scientific">Pantoea allii</name>
    <dbReference type="NCBI Taxonomy" id="574096"/>
    <lineage>
        <taxon>Bacteria</taxon>
        <taxon>Pseudomonadati</taxon>
        <taxon>Pseudomonadota</taxon>
        <taxon>Gammaproteobacteria</taxon>
        <taxon>Enterobacterales</taxon>
        <taxon>Erwiniaceae</taxon>
        <taxon>Pantoea</taxon>
    </lineage>
</organism>
<dbReference type="Pfam" id="PF11185">
    <property type="entry name" value="DUF2971"/>
    <property type="match status" value="1"/>
</dbReference>
<evidence type="ECO:0008006" key="3">
    <source>
        <dbReference type="Google" id="ProtNLM"/>
    </source>
</evidence>
<gene>
    <name evidence="1" type="ORF">C7431_111116</name>
</gene>
<reference evidence="1 2" key="1">
    <citation type="submission" date="2018-05" db="EMBL/GenBank/DDBJ databases">
        <title>Genomic Encyclopedia of Type Strains, Phase IV (KMG-V): Genome sequencing to study the core and pangenomes of soil and plant-associated prokaryotes.</title>
        <authorList>
            <person name="Whitman W."/>
        </authorList>
    </citation>
    <scope>NUCLEOTIDE SEQUENCE [LARGE SCALE GENOMIC DNA]</scope>
    <source>
        <strain evidence="1 2">PNA 200-10</strain>
    </source>
</reference>
<dbReference type="OrthoDB" id="4119964at2"/>
<dbReference type="EMBL" id="QGHF01000011">
    <property type="protein sequence ID" value="PWK94379.1"/>
    <property type="molecule type" value="Genomic_DNA"/>
</dbReference>
<protein>
    <recommendedName>
        <fullName evidence="3">DUF2971 family protein</fullName>
    </recommendedName>
</protein>